<gene>
    <name evidence="4" type="ORF">KSP39_PZI005525</name>
</gene>
<proteinExistence type="predicted"/>
<evidence type="ECO:0000256" key="1">
    <source>
        <dbReference type="ARBA" id="ARBA00022801"/>
    </source>
</evidence>
<keyword evidence="2" id="KW-0812">Transmembrane</keyword>
<dbReference type="AlphaFoldDB" id="A0AAP0GAX9"/>
<dbReference type="GO" id="GO:0016787">
    <property type="term" value="F:hydrolase activity"/>
    <property type="evidence" value="ECO:0007669"/>
    <property type="project" value="UniProtKB-KW"/>
</dbReference>
<sequence>MATINSRLANHPLPSPSSPQNLFAFQFKIQIMKPVSHLLPSLFFFFFVVFLPVVSPSASTFPVNIWPKPTTISWPSPATSPLSPFFTILSSHPFHSQLSAAVSRYHNLLLFEPLVPPSLSSCSVPLSSLSISISKPSAPLHHAADESYSLSFIFYLACRFCSIYAAVSAYAGMCDWGS</sequence>
<feature type="transmembrane region" description="Helical" evidence="2">
    <location>
        <begin position="152"/>
        <end position="173"/>
    </location>
</feature>
<organism evidence="4 5">
    <name type="scientific">Platanthera zijinensis</name>
    <dbReference type="NCBI Taxonomy" id="2320716"/>
    <lineage>
        <taxon>Eukaryota</taxon>
        <taxon>Viridiplantae</taxon>
        <taxon>Streptophyta</taxon>
        <taxon>Embryophyta</taxon>
        <taxon>Tracheophyta</taxon>
        <taxon>Spermatophyta</taxon>
        <taxon>Magnoliopsida</taxon>
        <taxon>Liliopsida</taxon>
        <taxon>Asparagales</taxon>
        <taxon>Orchidaceae</taxon>
        <taxon>Orchidoideae</taxon>
        <taxon>Orchideae</taxon>
        <taxon>Orchidinae</taxon>
        <taxon>Platanthera</taxon>
    </lineage>
</organism>
<feature type="domain" description="Beta-hexosaminidase eukaryotic type N-terminal" evidence="3">
    <location>
        <begin position="65"/>
        <end position="151"/>
    </location>
</feature>
<feature type="transmembrane region" description="Helical" evidence="2">
    <location>
        <begin position="35"/>
        <end position="54"/>
    </location>
</feature>
<reference evidence="4 5" key="1">
    <citation type="journal article" date="2022" name="Nat. Plants">
        <title>Genomes of leafy and leafless Platanthera orchids illuminate the evolution of mycoheterotrophy.</title>
        <authorList>
            <person name="Li M.H."/>
            <person name="Liu K.W."/>
            <person name="Li Z."/>
            <person name="Lu H.C."/>
            <person name="Ye Q.L."/>
            <person name="Zhang D."/>
            <person name="Wang J.Y."/>
            <person name="Li Y.F."/>
            <person name="Zhong Z.M."/>
            <person name="Liu X."/>
            <person name="Yu X."/>
            <person name="Liu D.K."/>
            <person name="Tu X.D."/>
            <person name="Liu B."/>
            <person name="Hao Y."/>
            <person name="Liao X.Y."/>
            <person name="Jiang Y.T."/>
            <person name="Sun W.H."/>
            <person name="Chen J."/>
            <person name="Chen Y.Q."/>
            <person name="Ai Y."/>
            <person name="Zhai J.W."/>
            <person name="Wu S.S."/>
            <person name="Zhou Z."/>
            <person name="Hsiao Y.Y."/>
            <person name="Wu W.L."/>
            <person name="Chen Y.Y."/>
            <person name="Lin Y.F."/>
            <person name="Hsu J.L."/>
            <person name="Li C.Y."/>
            <person name="Wang Z.W."/>
            <person name="Zhao X."/>
            <person name="Zhong W.Y."/>
            <person name="Ma X.K."/>
            <person name="Ma L."/>
            <person name="Huang J."/>
            <person name="Chen G.Z."/>
            <person name="Huang M.Z."/>
            <person name="Huang L."/>
            <person name="Peng D.H."/>
            <person name="Luo Y.B."/>
            <person name="Zou S.Q."/>
            <person name="Chen S.P."/>
            <person name="Lan S."/>
            <person name="Tsai W.C."/>
            <person name="Van de Peer Y."/>
            <person name="Liu Z.J."/>
        </authorList>
    </citation>
    <scope>NUCLEOTIDE SEQUENCE [LARGE SCALE GENOMIC DNA]</scope>
    <source>
        <strain evidence="4">Lor287</strain>
    </source>
</reference>
<dbReference type="Gene3D" id="3.30.379.10">
    <property type="entry name" value="Chitobiase/beta-hexosaminidase domain 2-like"/>
    <property type="match status" value="1"/>
</dbReference>
<dbReference type="Proteomes" id="UP001418222">
    <property type="component" value="Unassembled WGS sequence"/>
</dbReference>
<protein>
    <recommendedName>
        <fullName evidence="3">Beta-hexosaminidase eukaryotic type N-terminal domain-containing protein</fullName>
    </recommendedName>
</protein>
<dbReference type="InterPro" id="IPR029018">
    <property type="entry name" value="Hex-like_dom2"/>
</dbReference>
<keyword evidence="1" id="KW-0378">Hydrolase</keyword>
<dbReference type="SUPFAM" id="SSF55545">
    <property type="entry name" value="beta-N-acetylhexosaminidase-like domain"/>
    <property type="match status" value="1"/>
</dbReference>
<dbReference type="InterPro" id="IPR029019">
    <property type="entry name" value="HEX_eukaryotic_N"/>
</dbReference>
<evidence type="ECO:0000259" key="3">
    <source>
        <dbReference type="Pfam" id="PF14845"/>
    </source>
</evidence>
<keyword evidence="5" id="KW-1185">Reference proteome</keyword>
<evidence type="ECO:0000256" key="2">
    <source>
        <dbReference type="SAM" id="Phobius"/>
    </source>
</evidence>
<dbReference type="EMBL" id="JBBWWQ010000004">
    <property type="protein sequence ID" value="KAK8948872.1"/>
    <property type="molecule type" value="Genomic_DNA"/>
</dbReference>
<evidence type="ECO:0000313" key="5">
    <source>
        <dbReference type="Proteomes" id="UP001418222"/>
    </source>
</evidence>
<comment type="caution">
    <text evidence="4">The sequence shown here is derived from an EMBL/GenBank/DDBJ whole genome shotgun (WGS) entry which is preliminary data.</text>
</comment>
<keyword evidence="2" id="KW-1133">Transmembrane helix</keyword>
<accession>A0AAP0GAX9</accession>
<dbReference type="Pfam" id="PF14845">
    <property type="entry name" value="Glycohydro_20b2"/>
    <property type="match status" value="1"/>
</dbReference>
<evidence type="ECO:0000313" key="4">
    <source>
        <dbReference type="EMBL" id="KAK8948872.1"/>
    </source>
</evidence>
<name>A0AAP0GAX9_9ASPA</name>
<keyword evidence="2" id="KW-0472">Membrane</keyword>